<evidence type="ECO:0000313" key="3">
    <source>
        <dbReference type="EMBL" id="QNI34810.1"/>
    </source>
</evidence>
<evidence type="ECO:0000256" key="1">
    <source>
        <dbReference type="SAM" id="MobiDB-lite"/>
    </source>
</evidence>
<protein>
    <submittedName>
        <fullName evidence="3">Uncharacterized protein</fullName>
    </submittedName>
</protein>
<dbReference type="EMBL" id="CP060394">
    <property type="protein sequence ID" value="QNI34810.1"/>
    <property type="molecule type" value="Genomic_DNA"/>
</dbReference>
<keyword evidence="2" id="KW-0732">Signal</keyword>
<dbReference type="Proteomes" id="UP000515312">
    <property type="component" value="Chromosome"/>
</dbReference>
<feature type="compositionally biased region" description="Low complexity" evidence="1">
    <location>
        <begin position="21"/>
        <end position="35"/>
    </location>
</feature>
<sequence>MALVLLVSMVALSNGFLFSQTSSSQDSSSSQAQNSTDKDIDLLRKDVRSQKKQVIAANMNLSDKESEQFWPVYDQYTAELVKINDQKYTAIKQFAQNYDTLTDDQAEDLTKQALQVDQSVAQLRVKYIPIFAKVISGKKTALFFQLDRRLVMLIDLQLASAIPLVEP</sequence>
<feature type="region of interest" description="Disordered" evidence="1">
    <location>
        <begin position="21"/>
        <end position="40"/>
    </location>
</feature>
<keyword evidence="4" id="KW-1185">Reference proteome</keyword>
<reference evidence="3 4" key="1">
    <citation type="submission" date="2020-08" db="EMBL/GenBank/DDBJ databases">
        <title>Edaphobacter telluris sp. nov. and Acidobacterium dinghuensis sp. nov., two acidobacteria isolated from forest soil.</title>
        <authorList>
            <person name="Fu J."/>
            <person name="Qiu L."/>
        </authorList>
    </citation>
    <scope>NUCLEOTIDE SEQUENCE [LARGE SCALE GENOMIC DNA]</scope>
    <source>
        <strain evidence="3">4Y35</strain>
    </source>
</reference>
<dbReference type="AlphaFoldDB" id="A0A7G8BQJ0"/>
<proteinExistence type="predicted"/>
<dbReference type="KEGG" id="adin:H7849_05305"/>
<organism evidence="3 4">
    <name type="scientific">Alloacidobacterium dinghuense</name>
    <dbReference type="NCBI Taxonomy" id="2763107"/>
    <lineage>
        <taxon>Bacteria</taxon>
        <taxon>Pseudomonadati</taxon>
        <taxon>Acidobacteriota</taxon>
        <taxon>Terriglobia</taxon>
        <taxon>Terriglobales</taxon>
        <taxon>Acidobacteriaceae</taxon>
        <taxon>Alloacidobacterium</taxon>
    </lineage>
</organism>
<feature type="chain" id="PRO_5028803729" evidence="2">
    <location>
        <begin position="20"/>
        <end position="167"/>
    </location>
</feature>
<evidence type="ECO:0000256" key="2">
    <source>
        <dbReference type="SAM" id="SignalP"/>
    </source>
</evidence>
<name>A0A7G8BQJ0_9BACT</name>
<accession>A0A7G8BQJ0</accession>
<gene>
    <name evidence="3" type="ORF">H7849_05305</name>
</gene>
<feature type="signal peptide" evidence="2">
    <location>
        <begin position="1"/>
        <end position="19"/>
    </location>
</feature>
<evidence type="ECO:0000313" key="4">
    <source>
        <dbReference type="Proteomes" id="UP000515312"/>
    </source>
</evidence>